<dbReference type="AlphaFoldDB" id="T1AZ90"/>
<protein>
    <submittedName>
        <fullName evidence="2">Cell division FtsK/SpoIIIE</fullName>
    </submittedName>
</protein>
<reference evidence="2" key="2">
    <citation type="journal article" date="2014" name="ISME J.">
        <title>Microbial stratification in low pH oxic and suboxic macroscopic growths along an acid mine drainage.</title>
        <authorList>
            <person name="Mendez-Garcia C."/>
            <person name="Mesa V."/>
            <person name="Sprenger R.R."/>
            <person name="Richter M."/>
            <person name="Diez M.S."/>
            <person name="Solano J."/>
            <person name="Bargiela R."/>
            <person name="Golyshina O.V."/>
            <person name="Manteca A."/>
            <person name="Ramos J.L."/>
            <person name="Gallego J.R."/>
            <person name="Llorente I."/>
            <person name="Martins Dos Santos V.A."/>
            <person name="Jensen O.N."/>
            <person name="Pelaez A.I."/>
            <person name="Sanchez J."/>
            <person name="Ferrer M."/>
        </authorList>
    </citation>
    <scope>NUCLEOTIDE SEQUENCE</scope>
</reference>
<accession>T1AZ90</accession>
<evidence type="ECO:0000256" key="1">
    <source>
        <dbReference type="SAM" id="MobiDB-lite"/>
    </source>
</evidence>
<organism evidence="2">
    <name type="scientific">mine drainage metagenome</name>
    <dbReference type="NCBI Taxonomy" id="410659"/>
    <lineage>
        <taxon>unclassified sequences</taxon>
        <taxon>metagenomes</taxon>
        <taxon>ecological metagenomes</taxon>
    </lineage>
</organism>
<keyword evidence="2" id="KW-0132">Cell division</keyword>
<keyword evidence="2" id="KW-0131">Cell cycle</keyword>
<proteinExistence type="predicted"/>
<feature type="non-terminal residue" evidence="2">
    <location>
        <position position="63"/>
    </location>
</feature>
<comment type="caution">
    <text evidence="2">The sequence shown here is derived from an EMBL/GenBank/DDBJ whole genome shotgun (WGS) entry which is preliminary data.</text>
</comment>
<dbReference type="EMBL" id="AUZZ01006541">
    <property type="protein sequence ID" value="EQD45964.1"/>
    <property type="molecule type" value="Genomic_DNA"/>
</dbReference>
<reference evidence="2" key="1">
    <citation type="submission" date="2013-08" db="EMBL/GenBank/DDBJ databases">
        <authorList>
            <person name="Mendez C."/>
            <person name="Richter M."/>
            <person name="Ferrer M."/>
            <person name="Sanchez J."/>
        </authorList>
    </citation>
    <scope>NUCLEOTIDE SEQUENCE</scope>
</reference>
<gene>
    <name evidence="2" type="ORF">B2A_09065</name>
</gene>
<dbReference type="GO" id="GO:0051301">
    <property type="term" value="P:cell division"/>
    <property type="evidence" value="ECO:0007669"/>
    <property type="project" value="UniProtKB-KW"/>
</dbReference>
<feature type="region of interest" description="Disordered" evidence="1">
    <location>
        <begin position="31"/>
        <end position="63"/>
    </location>
</feature>
<evidence type="ECO:0000313" key="2">
    <source>
        <dbReference type="EMBL" id="EQD45964.1"/>
    </source>
</evidence>
<sequence>MPTRVHGAFVSDQEVHRVAEALKKAAPPNYIDEVLTGPQTPIPGLPGEEGEGGMSPDPEQDAL</sequence>
<name>T1AZ90_9ZZZZ</name>